<dbReference type="EMBL" id="UOFO01000048">
    <property type="protein sequence ID" value="VAW84595.1"/>
    <property type="molecule type" value="Genomic_DNA"/>
</dbReference>
<keyword evidence="2 5" id="KW-0812">Transmembrane</keyword>
<evidence type="ECO:0000256" key="4">
    <source>
        <dbReference type="ARBA" id="ARBA00023136"/>
    </source>
</evidence>
<evidence type="ECO:0000259" key="6">
    <source>
        <dbReference type="Pfam" id="PF06305"/>
    </source>
</evidence>
<protein>
    <recommendedName>
        <fullName evidence="6">Lipopolysaccharide assembly protein A domain-containing protein</fullName>
    </recommendedName>
</protein>
<evidence type="ECO:0000256" key="1">
    <source>
        <dbReference type="ARBA" id="ARBA00022475"/>
    </source>
</evidence>
<feature type="transmembrane region" description="Helical" evidence="5">
    <location>
        <begin position="44"/>
        <end position="66"/>
    </location>
</feature>
<dbReference type="AlphaFoldDB" id="A0A3B0YUH3"/>
<evidence type="ECO:0000256" key="3">
    <source>
        <dbReference type="ARBA" id="ARBA00022989"/>
    </source>
</evidence>
<evidence type="ECO:0000256" key="2">
    <source>
        <dbReference type="ARBA" id="ARBA00022692"/>
    </source>
</evidence>
<reference evidence="7" key="1">
    <citation type="submission" date="2018-06" db="EMBL/GenBank/DDBJ databases">
        <authorList>
            <person name="Zhirakovskaya E."/>
        </authorList>
    </citation>
    <scope>NUCLEOTIDE SEQUENCE</scope>
</reference>
<proteinExistence type="predicted"/>
<dbReference type="Pfam" id="PF06305">
    <property type="entry name" value="LapA_dom"/>
    <property type="match status" value="1"/>
</dbReference>
<gene>
    <name evidence="7" type="ORF">MNBD_GAMMA16-539</name>
</gene>
<evidence type="ECO:0000256" key="5">
    <source>
        <dbReference type="SAM" id="Phobius"/>
    </source>
</evidence>
<sequence>MVSRILVLVILAALAVMVIGFTMLNKGSIELSYYYGTWELPKALVVAASVCVGITVGFVVCFFKVLQLKRQIAIMRRTEAREKKKAASSQLRAVPLVEGVRV</sequence>
<organism evidence="7">
    <name type="scientific">hydrothermal vent metagenome</name>
    <dbReference type="NCBI Taxonomy" id="652676"/>
    <lineage>
        <taxon>unclassified sequences</taxon>
        <taxon>metagenomes</taxon>
        <taxon>ecological metagenomes</taxon>
    </lineage>
</organism>
<accession>A0A3B0YUH3</accession>
<name>A0A3B0YUH3_9ZZZZ</name>
<feature type="domain" description="Lipopolysaccharide assembly protein A" evidence="6">
    <location>
        <begin position="25"/>
        <end position="84"/>
    </location>
</feature>
<evidence type="ECO:0000313" key="7">
    <source>
        <dbReference type="EMBL" id="VAW84595.1"/>
    </source>
</evidence>
<keyword evidence="1" id="KW-1003">Cell membrane</keyword>
<dbReference type="InterPro" id="IPR010445">
    <property type="entry name" value="LapA_dom"/>
</dbReference>
<dbReference type="GO" id="GO:0005886">
    <property type="term" value="C:plasma membrane"/>
    <property type="evidence" value="ECO:0007669"/>
    <property type="project" value="InterPro"/>
</dbReference>
<keyword evidence="4 5" id="KW-0472">Membrane</keyword>
<keyword evidence="3 5" id="KW-1133">Transmembrane helix</keyword>